<accession>A0A849SGE4</accession>
<dbReference type="InterPro" id="IPR028994">
    <property type="entry name" value="Integrin_alpha_N"/>
</dbReference>
<dbReference type="AlphaFoldDB" id="A0A849SGE4"/>
<dbReference type="PANTHER" id="PTHR44103:SF1">
    <property type="entry name" value="PROPROTEIN CONVERTASE P"/>
    <property type="match status" value="1"/>
</dbReference>
<gene>
    <name evidence="2" type="ORF">HOP12_05090</name>
</gene>
<name>A0A849SGE4_UNCEI</name>
<feature type="region of interest" description="Disordered" evidence="1">
    <location>
        <begin position="845"/>
        <end position="866"/>
    </location>
</feature>
<evidence type="ECO:0000256" key="1">
    <source>
        <dbReference type="SAM" id="MobiDB-lite"/>
    </source>
</evidence>
<protein>
    <submittedName>
        <fullName evidence="2">T9SS type A sorting domain-containing protein</fullName>
    </submittedName>
</protein>
<evidence type="ECO:0000313" key="3">
    <source>
        <dbReference type="Proteomes" id="UP000580839"/>
    </source>
</evidence>
<dbReference type="PANTHER" id="PTHR44103">
    <property type="entry name" value="PROPROTEIN CONVERTASE P"/>
    <property type="match status" value="1"/>
</dbReference>
<dbReference type="SUPFAM" id="SSF69318">
    <property type="entry name" value="Integrin alpha N-terminal domain"/>
    <property type="match status" value="3"/>
</dbReference>
<organism evidence="2 3">
    <name type="scientific">Eiseniibacteriota bacterium</name>
    <dbReference type="NCBI Taxonomy" id="2212470"/>
    <lineage>
        <taxon>Bacteria</taxon>
        <taxon>Candidatus Eiseniibacteriota</taxon>
    </lineage>
</organism>
<evidence type="ECO:0000313" key="2">
    <source>
        <dbReference type="EMBL" id="NOT33531.1"/>
    </source>
</evidence>
<dbReference type="Gene3D" id="2.40.128.340">
    <property type="match status" value="1"/>
</dbReference>
<proteinExistence type="predicted"/>
<comment type="caution">
    <text evidence="2">The sequence shown here is derived from an EMBL/GenBank/DDBJ whole genome shotgun (WGS) entry which is preliminary data.</text>
</comment>
<sequence>MNPQPAAHASARSSRLLERVGLWRFVVRTFMASHRARSASARPRAGRGRIASFVLALAIASSSAEARAETDWSDLFARGSVYELGHDGPIEFADLNGDGLSELIGPCSEHGLSIRDGLRGARFGEAHHSATPHPFGPFVLVDTNDDDALDLVGCGTNGSGLVIGLGNGRGGFTRWHVELPDIEADLISVGDLNEDGRPEFAIASRQDSTVHIVRLANGGALSIVQSIDLGGSITCLRIESSRVPEGICLFVGLALESVGARGSILQYRRNSSGDLFLSARASMEWAPTMLRFVDLLGNSQLQVAVDDGEYSRLFEIETSGAIGAQILRRDVELWPGIQNLDSFEGCELLSTSGNRWYRHYLAVSEPTSSLEALPRFHIQLPDPLQTVLAASAIDLDRDGQKDLIVRTSDWRGHFVQVIRSLGPRNYETTIVQPGPDNVGANFRARLDHDRRDELVFWTTSHLAVATLSSDGSLGPARYLAPSLPSTRAGEAPPTFFRDLDGDGTDDLISGNAHVLELARCDGNGRLESPCYLEWPDLISVGDFDGVNGCDLLFVTAHAALAVARNVGDGNFMNPVVVTDPMPNALREQPFVLRCADLDNDGREEVVILSGQTPCSEGTAATDSLRVLTWADGRLVTRSHSRVFDCSSPSMSSGVRKATDLHILDLDHRGDLDLVFLTRAEYSPLVYSLIANESGGYSLGGESGGSGEYCQQLVSGDFDRDGNADLIVPAHLEGSSPYNTVLTADANGAFHRVWHWELGEVGNTNMVAGDFNGDGGTDIVTMHYHPWWHAWTNQTSSVGVMWGRAPDLTTPTLASLVTSETRPDAVVLKWYVADANSAQMSVLRRDADGSTHSLGSPSAEGGGLYGSEDHSVQPGGRYSYRLRVGELLAAYESAEIEITVPRPELRLARAFPNPATGSVNLRFSPGRPGPIALDLLDLAGRRVASQSLVADDYSEQRVRFELETSLPAGLYWLRLSQGVATATMKLAIVK</sequence>
<dbReference type="Proteomes" id="UP000580839">
    <property type="component" value="Unassembled WGS sequence"/>
</dbReference>
<dbReference type="EMBL" id="JABFRW010000055">
    <property type="protein sequence ID" value="NOT33531.1"/>
    <property type="molecule type" value="Genomic_DNA"/>
</dbReference>
<reference evidence="2 3" key="1">
    <citation type="submission" date="2020-04" db="EMBL/GenBank/DDBJ databases">
        <title>Metagenomic profiling of ammonia- and methane-oxidizing microorganisms in a Dutch drinking water treatment plant.</title>
        <authorList>
            <person name="Poghosyan L."/>
            <person name="Leucker S."/>
        </authorList>
    </citation>
    <scope>NUCLEOTIDE SEQUENCE [LARGE SCALE GENOMIC DNA]</scope>
    <source>
        <strain evidence="2">S-RSF-IL-03</strain>
    </source>
</reference>